<keyword evidence="2" id="KW-1185">Reference proteome</keyword>
<dbReference type="EMBL" id="JAJVCN010000004">
    <property type="protein sequence ID" value="MCE7011225.1"/>
    <property type="molecule type" value="Genomic_DNA"/>
</dbReference>
<reference evidence="1 2" key="1">
    <citation type="submission" date="2021-12" db="EMBL/GenBank/DDBJ databases">
        <title>Genome sequence of Kibdelosporangium philippinense ATCC 49844.</title>
        <authorList>
            <person name="Fedorov E.A."/>
            <person name="Omeragic M."/>
            <person name="Shalygina K.F."/>
            <person name="Maclea K.S."/>
        </authorList>
    </citation>
    <scope>NUCLEOTIDE SEQUENCE [LARGE SCALE GENOMIC DNA]</scope>
    <source>
        <strain evidence="1 2">ATCC 49844</strain>
    </source>
</reference>
<evidence type="ECO:0000313" key="2">
    <source>
        <dbReference type="Proteomes" id="UP001521150"/>
    </source>
</evidence>
<accession>A0ABS8ZU05</accession>
<gene>
    <name evidence="1" type="ORF">LWC34_51725</name>
</gene>
<name>A0ABS8ZU05_9PSEU</name>
<sequence>MKAIFRNDGGWGTATATFDVMHNDDPNHYAARCNTVIPSVENGSVTAAGCTANSPWLQDYLRAHRGGSLPFTFKVYVTA</sequence>
<evidence type="ECO:0000313" key="1">
    <source>
        <dbReference type="EMBL" id="MCE7011225.1"/>
    </source>
</evidence>
<comment type="caution">
    <text evidence="1">The sequence shown here is derived from an EMBL/GenBank/DDBJ whole genome shotgun (WGS) entry which is preliminary data.</text>
</comment>
<protein>
    <submittedName>
        <fullName evidence="1">Uncharacterized protein</fullName>
    </submittedName>
</protein>
<organism evidence="1 2">
    <name type="scientific">Kibdelosporangium philippinense</name>
    <dbReference type="NCBI Taxonomy" id="211113"/>
    <lineage>
        <taxon>Bacteria</taxon>
        <taxon>Bacillati</taxon>
        <taxon>Actinomycetota</taxon>
        <taxon>Actinomycetes</taxon>
        <taxon>Pseudonocardiales</taxon>
        <taxon>Pseudonocardiaceae</taxon>
        <taxon>Kibdelosporangium</taxon>
    </lineage>
</organism>
<dbReference type="RefSeq" id="WP_233733601.1">
    <property type="nucleotide sequence ID" value="NZ_JAJVCN010000004.1"/>
</dbReference>
<dbReference type="Proteomes" id="UP001521150">
    <property type="component" value="Unassembled WGS sequence"/>
</dbReference>
<proteinExistence type="predicted"/>